<dbReference type="Gene3D" id="3.30.457.10">
    <property type="entry name" value="Copper amine oxidase-like, N-terminal domain"/>
    <property type="match status" value="1"/>
</dbReference>
<dbReference type="SUPFAM" id="SSF55383">
    <property type="entry name" value="Copper amine oxidase, domain N"/>
    <property type="match status" value="1"/>
</dbReference>
<dbReference type="InterPro" id="IPR012854">
    <property type="entry name" value="Cu_amine_oxidase-like_N"/>
</dbReference>
<name>A0ABQ1GAE4_9BACL</name>
<dbReference type="Proteomes" id="UP000609323">
    <property type="component" value="Unassembled WGS sequence"/>
</dbReference>
<gene>
    <name evidence="2" type="ORF">GCM10010917_26480</name>
</gene>
<evidence type="ECO:0000313" key="3">
    <source>
        <dbReference type="Proteomes" id="UP000609323"/>
    </source>
</evidence>
<evidence type="ECO:0000259" key="1">
    <source>
        <dbReference type="Pfam" id="PF07833"/>
    </source>
</evidence>
<organism evidence="2 3">
    <name type="scientific">Paenibacillus physcomitrellae</name>
    <dbReference type="NCBI Taxonomy" id="1619311"/>
    <lineage>
        <taxon>Bacteria</taxon>
        <taxon>Bacillati</taxon>
        <taxon>Bacillota</taxon>
        <taxon>Bacilli</taxon>
        <taxon>Bacillales</taxon>
        <taxon>Paenibacillaceae</taxon>
        <taxon>Paenibacillus</taxon>
    </lineage>
</organism>
<dbReference type="Pfam" id="PF07833">
    <property type="entry name" value="Cu_amine_oxidN1"/>
    <property type="match status" value="1"/>
</dbReference>
<dbReference type="InterPro" id="IPR036582">
    <property type="entry name" value="Mao_N_sf"/>
</dbReference>
<keyword evidence="3" id="KW-1185">Reference proteome</keyword>
<proteinExistence type="predicted"/>
<dbReference type="EMBL" id="BMHF01000008">
    <property type="protein sequence ID" value="GGA39898.1"/>
    <property type="molecule type" value="Genomic_DNA"/>
</dbReference>
<evidence type="ECO:0000313" key="2">
    <source>
        <dbReference type="EMBL" id="GGA39898.1"/>
    </source>
</evidence>
<feature type="domain" description="Copper amine oxidase-like N-terminal" evidence="1">
    <location>
        <begin position="1"/>
        <end position="87"/>
    </location>
</feature>
<accession>A0ABQ1GAE4</accession>
<sequence>MVPFRQIFESLGMNVNWDSKTKNIIATKADLTIKMTLDSFKATVNNKEFILTQTPFDSPDGIVYVNLRFISEAVGATVSWDNVKKIASIDTE</sequence>
<protein>
    <recommendedName>
        <fullName evidence="1">Copper amine oxidase-like N-terminal domain-containing protein</fullName>
    </recommendedName>
</protein>
<comment type="caution">
    <text evidence="2">The sequence shown here is derived from an EMBL/GenBank/DDBJ whole genome shotgun (WGS) entry which is preliminary data.</text>
</comment>
<reference evidence="3" key="1">
    <citation type="journal article" date="2019" name="Int. J. Syst. Evol. Microbiol.">
        <title>The Global Catalogue of Microorganisms (GCM) 10K type strain sequencing project: providing services to taxonomists for standard genome sequencing and annotation.</title>
        <authorList>
            <consortium name="The Broad Institute Genomics Platform"/>
            <consortium name="The Broad Institute Genome Sequencing Center for Infectious Disease"/>
            <person name="Wu L."/>
            <person name="Ma J."/>
        </authorList>
    </citation>
    <scope>NUCLEOTIDE SEQUENCE [LARGE SCALE GENOMIC DNA]</scope>
    <source>
        <strain evidence="3">CGMCC 1.15044</strain>
    </source>
</reference>